<dbReference type="AlphaFoldDB" id="A0A921MCZ3"/>
<comment type="similarity">
    <text evidence="1 4">Belongs to the prolyl-tRNA editing family. YbaK/EbsC subfamily.</text>
</comment>
<protein>
    <recommendedName>
        <fullName evidence="4">Cys-tRNA(Pro)/Cys-tRNA(Cys) deacylase</fullName>
        <ecNumber evidence="4">4.2.-.-</ecNumber>
    </recommendedName>
</protein>
<evidence type="ECO:0000256" key="2">
    <source>
        <dbReference type="ARBA" id="ARBA00022917"/>
    </source>
</evidence>
<evidence type="ECO:0000313" key="7">
    <source>
        <dbReference type="Proteomes" id="UP000784435"/>
    </source>
</evidence>
<organism evidence="6 7">
    <name type="scientific">Brevibacterium senegalense</name>
    <dbReference type="NCBI Taxonomy" id="1033736"/>
    <lineage>
        <taxon>Bacteria</taxon>
        <taxon>Bacillati</taxon>
        <taxon>Actinomycetota</taxon>
        <taxon>Actinomycetes</taxon>
        <taxon>Micrococcales</taxon>
        <taxon>Brevibacteriaceae</taxon>
        <taxon>Brevibacterium</taxon>
    </lineage>
</organism>
<evidence type="ECO:0000256" key="3">
    <source>
        <dbReference type="ARBA" id="ARBA00023239"/>
    </source>
</evidence>
<dbReference type="GO" id="GO:0002161">
    <property type="term" value="F:aminoacyl-tRNA deacylase activity"/>
    <property type="evidence" value="ECO:0007669"/>
    <property type="project" value="InterPro"/>
</dbReference>
<dbReference type="RefSeq" id="WP_019158236.1">
    <property type="nucleotide sequence ID" value="NZ_CABKRC010000002.1"/>
</dbReference>
<evidence type="ECO:0000256" key="4">
    <source>
        <dbReference type="PIRNR" id="PIRNR006181"/>
    </source>
</evidence>
<dbReference type="GO" id="GO:0016829">
    <property type="term" value="F:lyase activity"/>
    <property type="evidence" value="ECO:0007669"/>
    <property type="project" value="UniProtKB-KW"/>
</dbReference>
<dbReference type="NCBIfam" id="TIGR00011">
    <property type="entry name" value="YbaK_EbsC"/>
    <property type="match status" value="1"/>
</dbReference>
<dbReference type="Proteomes" id="UP000784435">
    <property type="component" value="Unassembled WGS sequence"/>
</dbReference>
<dbReference type="CDD" id="cd00002">
    <property type="entry name" value="YbaK_deacylase"/>
    <property type="match status" value="1"/>
</dbReference>
<evidence type="ECO:0000256" key="1">
    <source>
        <dbReference type="ARBA" id="ARBA00009798"/>
    </source>
</evidence>
<dbReference type="PANTHER" id="PTHR30411:SF0">
    <property type="entry name" value="CYS-TRNA(PRO)_CYS-TRNA(CYS) DEACYLASE YBAK"/>
    <property type="match status" value="1"/>
</dbReference>
<reference evidence="6" key="1">
    <citation type="journal article" date="2021" name="PeerJ">
        <title>Extensive microbial diversity within the chicken gut microbiome revealed by metagenomics and culture.</title>
        <authorList>
            <person name="Gilroy R."/>
            <person name="Ravi A."/>
            <person name="Getino M."/>
            <person name="Pursley I."/>
            <person name="Horton D.L."/>
            <person name="Alikhan N.F."/>
            <person name="Baker D."/>
            <person name="Gharbi K."/>
            <person name="Hall N."/>
            <person name="Watson M."/>
            <person name="Adriaenssens E.M."/>
            <person name="Foster-Nyarko E."/>
            <person name="Jarju S."/>
            <person name="Secka A."/>
            <person name="Antonio M."/>
            <person name="Oren A."/>
            <person name="Chaudhuri R.R."/>
            <person name="La Ragione R."/>
            <person name="Hildebrand F."/>
            <person name="Pallen M.J."/>
        </authorList>
    </citation>
    <scope>NUCLEOTIDE SEQUENCE</scope>
    <source>
        <strain evidence="6">ChiGjej5B5-7349</strain>
    </source>
</reference>
<dbReference type="InterPro" id="IPR004369">
    <property type="entry name" value="Prolyl-tRNA_editing_YbaK/EbsC"/>
</dbReference>
<dbReference type="GO" id="GO:0006412">
    <property type="term" value="P:translation"/>
    <property type="evidence" value="ECO:0007669"/>
    <property type="project" value="UniProtKB-KW"/>
</dbReference>
<gene>
    <name evidence="6" type="primary">ybaK</name>
    <name evidence="6" type="ORF">K8V08_04025</name>
</gene>
<keyword evidence="2 4" id="KW-0648">Protein biosynthesis</keyword>
<comment type="caution">
    <text evidence="6">The sequence shown here is derived from an EMBL/GenBank/DDBJ whole genome shotgun (WGS) entry which is preliminary data.</text>
</comment>
<evidence type="ECO:0000313" key="6">
    <source>
        <dbReference type="EMBL" id="HJG79561.1"/>
    </source>
</evidence>
<name>A0A921MCZ3_9MICO</name>
<dbReference type="EC" id="4.2.-.-" evidence="4"/>
<reference evidence="6" key="2">
    <citation type="submission" date="2021-09" db="EMBL/GenBank/DDBJ databases">
        <authorList>
            <person name="Gilroy R."/>
        </authorList>
    </citation>
    <scope>NUCLEOTIDE SEQUENCE</scope>
    <source>
        <strain evidence="6">ChiGjej5B5-7349</strain>
    </source>
</reference>
<sequence length="165" mass="17717">MSRLTHASTATPALRVLSLAGVDYTVHEYDHDPRARRYGSEASEKLGVDPQRVFKTLHILVDGEPVNALVPVSGQLDLKALASVAGGKKATLAGVAEAERRTGYVSGGMSPFGQRVTLPAFIDESAAQHETVFVSAGRRGLEIEIRPHDLFMLTNAGVKRIAQLD</sequence>
<dbReference type="Pfam" id="PF04073">
    <property type="entry name" value="tRNA_edit"/>
    <property type="match status" value="1"/>
</dbReference>
<feature type="domain" description="YbaK/aminoacyl-tRNA synthetase-associated" evidence="5">
    <location>
        <begin position="40"/>
        <end position="150"/>
    </location>
</feature>
<dbReference type="EMBL" id="DYUK01000083">
    <property type="protein sequence ID" value="HJG79561.1"/>
    <property type="molecule type" value="Genomic_DNA"/>
</dbReference>
<dbReference type="PANTHER" id="PTHR30411">
    <property type="entry name" value="CYTOPLASMIC PROTEIN"/>
    <property type="match status" value="1"/>
</dbReference>
<dbReference type="InterPro" id="IPR036754">
    <property type="entry name" value="YbaK/aa-tRNA-synt-asso_dom_sf"/>
</dbReference>
<accession>A0A921MCZ3</accession>
<dbReference type="OrthoDB" id="9809296at2"/>
<dbReference type="PIRSF" id="PIRSF006181">
    <property type="entry name" value="EbsC_YbaK"/>
    <property type="match status" value="1"/>
</dbReference>
<proteinExistence type="inferred from homology"/>
<keyword evidence="3 4" id="KW-0456">Lyase</keyword>
<dbReference type="InterPro" id="IPR007214">
    <property type="entry name" value="YbaK/aa-tRNA-synth-assoc-dom"/>
</dbReference>
<dbReference type="Gene3D" id="3.90.960.10">
    <property type="entry name" value="YbaK/aminoacyl-tRNA synthetase-associated domain"/>
    <property type="match status" value="1"/>
</dbReference>
<evidence type="ECO:0000259" key="5">
    <source>
        <dbReference type="Pfam" id="PF04073"/>
    </source>
</evidence>
<dbReference type="SUPFAM" id="SSF55826">
    <property type="entry name" value="YbaK/ProRS associated domain"/>
    <property type="match status" value="1"/>
</dbReference>